<dbReference type="GO" id="GO:0043139">
    <property type="term" value="F:5'-3' DNA helicase activity"/>
    <property type="evidence" value="ECO:0007669"/>
    <property type="project" value="TreeGrafter"/>
</dbReference>
<dbReference type="Pfam" id="PF13087">
    <property type="entry name" value="AAA_12"/>
    <property type="match status" value="1"/>
</dbReference>
<evidence type="ECO:0000259" key="8">
    <source>
        <dbReference type="Pfam" id="PF13087"/>
    </source>
</evidence>
<dbReference type="EMBL" id="KV878237">
    <property type="protein sequence ID" value="OJZ91208.1"/>
    <property type="molecule type" value="Genomic_DNA"/>
</dbReference>
<evidence type="ECO:0000256" key="4">
    <source>
        <dbReference type="ARBA" id="ARBA00022806"/>
    </source>
</evidence>
<protein>
    <recommendedName>
        <fullName evidence="11">DNA2/NAM7 helicase-like C-terminal domain-containing protein</fullName>
    </recommendedName>
</protein>
<name>A0A1M3TWI3_ASPLC</name>
<feature type="compositionally biased region" description="Basic and acidic residues" evidence="6">
    <location>
        <begin position="1248"/>
        <end position="1258"/>
    </location>
</feature>
<dbReference type="SUPFAM" id="SSF52540">
    <property type="entry name" value="P-loop containing nucleoside triphosphate hydrolases"/>
    <property type="match status" value="1"/>
</dbReference>
<feature type="domain" description="DNA2/NAM7 helicase helicase" evidence="7">
    <location>
        <begin position="649"/>
        <end position="841"/>
    </location>
</feature>
<dbReference type="VEuPathDB" id="FungiDB:ASPFODRAFT_68105"/>
<keyword evidence="5" id="KW-0067">ATP-binding</keyword>
<organism evidence="9 10">
    <name type="scientific">Aspergillus luchuensis (strain CBS 106.47)</name>
    <dbReference type="NCBI Taxonomy" id="1137211"/>
    <lineage>
        <taxon>Eukaryota</taxon>
        <taxon>Fungi</taxon>
        <taxon>Dikarya</taxon>
        <taxon>Ascomycota</taxon>
        <taxon>Pezizomycotina</taxon>
        <taxon>Eurotiomycetes</taxon>
        <taxon>Eurotiomycetidae</taxon>
        <taxon>Eurotiales</taxon>
        <taxon>Aspergillaceae</taxon>
        <taxon>Aspergillus</taxon>
        <taxon>Aspergillus subgen. Circumdati</taxon>
    </lineage>
</organism>
<dbReference type="OrthoDB" id="4510440at2759"/>
<dbReference type="InterPro" id="IPR041677">
    <property type="entry name" value="DNA2/NAM7_AAA_11"/>
</dbReference>
<dbReference type="InterPro" id="IPR050534">
    <property type="entry name" value="Coronavir_polyprotein_1ab"/>
</dbReference>
<evidence type="ECO:0000313" key="9">
    <source>
        <dbReference type="EMBL" id="OJZ91208.1"/>
    </source>
</evidence>
<proteinExistence type="inferred from homology"/>
<dbReference type="CDD" id="cd18808">
    <property type="entry name" value="SF1_C_Upf1"/>
    <property type="match status" value="1"/>
</dbReference>
<dbReference type="InterPro" id="IPR041679">
    <property type="entry name" value="DNA2/NAM7-like_C"/>
</dbReference>
<feature type="region of interest" description="Disordered" evidence="6">
    <location>
        <begin position="1320"/>
        <end position="1339"/>
    </location>
</feature>
<dbReference type="Pfam" id="PF13086">
    <property type="entry name" value="AAA_11"/>
    <property type="match status" value="1"/>
</dbReference>
<sequence length="1339" mass="149749">MPISAPLPSPLAFSFPTHHVDSVLRAACAPSPISPTSVFVCCDLFLAPPGGVTRRLSCVSGGINWLTAYLSHLSSRVWFDIGNVLTVVPATSLRECGFHTNPCHLSSRVWFSYPPLLPLFESVVFILTPASSLRECGLLIYLCCLSSRVWFYHLPPPDRSIRLVFPPPLHISASSVEFAMSQPTTADWFQRPQGSDYPKGLYKSSCTWRQCVLVIESEGDKINMTAKVQVVLDSQQPYIALCLENKDQGQVIFPFQGIYFDCGIEGDTAEADEWINTLRTACPLLPTQDKLYYYIVRSNSSPVFTKVQRPLMDEELNEKLRTLRNIMWSKCDLNIFLQYKSSYAEVSPALDFSLKLHSLVHQDCNGEGFWYYRQNPESDVTKRHPEMPWLWTTEDRREYIKWQPHNPLFFDDNDRICRLLKASKNERYHQVREVSYVFNPTRQHEAWCTESDFGLPGSTHLVHIKILPVRPSDTVVVPKLQEGTKVKFEWALNGVPYAMDTKLADQGAVTQCDSSADLVLRVTGQVTLAPGVHSPIVISADANTMPIDAQIEALGEASKSALVFGDHPGNQGQGFSLRRTLLAHGTELEQGNPGYFTLDVRQMSPVLPDVQQQRIGHLSQTFPLDEAQIEAFQASLVRVVCGVSLIQAAALGCKILLVAGSNKGVDNLAAAVNKALQRDEQLRAWCGQLVRFRTPRYQLERARGGESSDEGDNLSNVQAHVLAIQYAQEHATTDKYARSLLERLADDKQRRLSKEERKGLKGDYEHCVKKVLQNAKIVATTLSNASQDLLRRSGFEPVFVICDEAGQCQEGEITIALTMPSIQVVVLIGDPEQPPPTVVSEHGTNEGALYLKRSLMERLHEADYPCTMLLTNYRSHSHIFDIFNRWIYNGALRLGPNNDSEQRVGKAWDTFTRSRHYFRGYGVVGVRRLFISVVGEAIRAEGSQSWFNQSQAMVAVHLLKNLFAYRTSDGQHIRPEDVMVISPYAAHRALVGRLMGEHGVSCRDNLTVDASQGQEAPMVIFMLTKPSKNPVNVGFIADQQRLNVALSRAREVLVIVGNRFVWDKDALDKIKKSQGKRARFLLHLLNDTSRRGHTMVWHGEATVEDENPVGPVEYKCPDRSIYQTAAVSSAPVSSALVPAHPPQRPAQPSGGSFSTAPWRPSARPVPEIEGPGTPSRQTPQVSMPVGPSRQAPVVRLPTSTSQSWDIEDVSMADVENSEGRQLVQQSGCPPSSVLPPWHARQRSRSRPHREATYRERSRSPSSAIDNWLLTRGGLPQVDLIPRGNLVSLPVEELESQYRLTRAAEELAAASARRTWVEEELRRVRRDRGSRNSDDQRDGQ</sequence>
<evidence type="ECO:0000313" key="10">
    <source>
        <dbReference type="Proteomes" id="UP000184063"/>
    </source>
</evidence>
<evidence type="ECO:0000256" key="1">
    <source>
        <dbReference type="ARBA" id="ARBA00007913"/>
    </source>
</evidence>
<dbReference type="Gene3D" id="3.40.50.300">
    <property type="entry name" value="P-loop containing nucleotide triphosphate hydrolases"/>
    <property type="match status" value="2"/>
</dbReference>
<evidence type="ECO:0000259" key="7">
    <source>
        <dbReference type="Pfam" id="PF13086"/>
    </source>
</evidence>
<dbReference type="InterPro" id="IPR027417">
    <property type="entry name" value="P-loop_NTPase"/>
</dbReference>
<dbReference type="PANTHER" id="PTHR43788">
    <property type="entry name" value="DNA2/NAM7 HELICASE FAMILY MEMBER"/>
    <property type="match status" value="1"/>
</dbReference>
<evidence type="ECO:0000256" key="3">
    <source>
        <dbReference type="ARBA" id="ARBA00022801"/>
    </source>
</evidence>
<evidence type="ECO:0008006" key="11">
    <source>
        <dbReference type="Google" id="ProtNLM"/>
    </source>
</evidence>
<evidence type="ECO:0000256" key="5">
    <source>
        <dbReference type="ARBA" id="ARBA00022840"/>
    </source>
</evidence>
<dbReference type="PANTHER" id="PTHR43788:SF8">
    <property type="entry name" value="DNA-BINDING PROTEIN SMUBP-2"/>
    <property type="match status" value="1"/>
</dbReference>
<evidence type="ECO:0000256" key="6">
    <source>
        <dbReference type="SAM" id="MobiDB-lite"/>
    </source>
</evidence>
<dbReference type="InterPro" id="IPR047187">
    <property type="entry name" value="SF1_C_Upf1"/>
</dbReference>
<feature type="region of interest" description="Disordered" evidence="6">
    <location>
        <begin position="1133"/>
        <end position="1260"/>
    </location>
</feature>
<accession>A0A1M3TWI3</accession>
<dbReference type="GO" id="GO:0016787">
    <property type="term" value="F:hydrolase activity"/>
    <property type="evidence" value="ECO:0007669"/>
    <property type="project" value="UniProtKB-KW"/>
</dbReference>
<keyword evidence="2" id="KW-0547">Nucleotide-binding</keyword>
<comment type="similarity">
    <text evidence="1">Belongs to the DNA2/NAM7 helicase family.</text>
</comment>
<keyword evidence="4" id="KW-0347">Helicase</keyword>
<reference evidence="10" key="1">
    <citation type="journal article" date="2017" name="Genome Biol.">
        <title>Comparative genomics reveals high biological diversity and specific adaptations in the industrially and medically important fungal genus Aspergillus.</title>
        <authorList>
            <person name="de Vries R.P."/>
            <person name="Riley R."/>
            <person name="Wiebenga A."/>
            <person name="Aguilar-Osorio G."/>
            <person name="Amillis S."/>
            <person name="Uchima C.A."/>
            <person name="Anderluh G."/>
            <person name="Asadollahi M."/>
            <person name="Askin M."/>
            <person name="Barry K."/>
            <person name="Battaglia E."/>
            <person name="Bayram O."/>
            <person name="Benocci T."/>
            <person name="Braus-Stromeyer S.A."/>
            <person name="Caldana C."/>
            <person name="Canovas D."/>
            <person name="Cerqueira G.C."/>
            <person name="Chen F."/>
            <person name="Chen W."/>
            <person name="Choi C."/>
            <person name="Clum A."/>
            <person name="Dos Santos R.A."/>
            <person name="Damasio A.R."/>
            <person name="Diallinas G."/>
            <person name="Emri T."/>
            <person name="Fekete E."/>
            <person name="Flipphi M."/>
            <person name="Freyberg S."/>
            <person name="Gallo A."/>
            <person name="Gournas C."/>
            <person name="Habgood R."/>
            <person name="Hainaut M."/>
            <person name="Harispe M.L."/>
            <person name="Henrissat B."/>
            <person name="Hilden K.S."/>
            <person name="Hope R."/>
            <person name="Hossain A."/>
            <person name="Karabika E."/>
            <person name="Karaffa L."/>
            <person name="Karanyi Z."/>
            <person name="Krasevec N."/>
            <person name="Kuo A."/>
            <person name="Kusch H."/>
            <person name="LaButti K."/>
            <person name="Lagendijk E.L."/>
            <person name="Lapidus A."/>
            <person name="Levasseur A."/>
            <person name="Lindquist E."/>
            <person name="Lipzen A."/>
            <person name="Logrieco A.F."/>
            <person name="MacCabe A."/>
            <person name="Maekelae M.R."/>
            <person name="Malavazi I."/>
            <person name="Melin P."/>
            <person name="Meyer V."/>
            <person name="Mielnichuk N."/>
            <person name="Miskei M."/>
            <person name="Molnar A.P."/>
            <person name="Mule G."/>
            <person name="Ngan C.Y."/>
            <person name="Orejas M."/>
            <person name="Orosz E."/>
            <person name="Ouedraogo J.P."/>
            <person name="Overkamp K.M."/>
            <person name="Park H.-S."/>
            <person name="Perrone G."/>
            <person name="Piumi F."/>
            <person name="Punt P.J."/>
            <person name="Ram A.F."/>
            <person name="Ramon A."/>
            <person name="Rauscher S."/>
            <person name="Record E."/>
            <person name="Riano-Pachon D.M."/>
            <person name="Robert V."/>
            <person name="Roehrig J."/>
            <person name="Ruller R."/>
            <person name="Salamov A."/>
            <person name="Salih N.S."/>
            <person name="Samson R.A."/>
            <person name="Sandor E."/>
            <person name="Sanguinetti M."/>
            <person name="Schuetze T."/>
            <person name="Sepcic K."/>
            <person name="Shelest E."/>
            <person name="Sherlock G."/>
            <person name="Sophianopoulou V."/>
            <person name="Squina F.M."/>
            <person name="Sun H."/>
            <person name="Susca A."/>
            <person name="Todd R.B."/>
            <person name="Tsang A."/>
            <person name="Unkles S.E."/>
            <person name="van de Wiele N."/>
            <person name="van Rossen-Uffink D."/>
            <person name="Oliveira J.V."/>
            <person name="Vesth T.C."/>
            <person name="Visser J."/>
            <person name="Yu J.-H."/>
            <person name="Zhou M."/>
            <person name="Andersen M.R."/>
            <person name="Archer D.B."/>
            <person name="Baker S.E."/>
            <person name="Benoit I."/>
            <person name="Brakhage A.A."/>
            <person name="Braus G.H."/>
            <person name="Fischer R."/>
            <person name="Frisvad J.C."/>
            <person name="Goldman G.H."/>
            <person name="Houbraken J."/>
            <person name="Oakley B."/>
            <person name="Pocsi I."/>
            <person name="Scazzocchio C."/>
            <person name="Seiboth B."/>
            <person name="vanKuyk P.A."/>
            <person name="Wortman J."/>
            <person name="Dyer P.S."/>
            <person name="Grigoriev I.V."/>
        </authorList>
    </citation>
    <scope>NUCLEOTIDE SEQUENCE [LARGE SCALE GENOMIC DNA]</scope>
    <source>
        <strain evidence="10">CBS 106.47</strain>
    </source>
</reference>
<gene>
    <name evidence="9" type="ORF">ASPFODRAFT_68105</name>
</gene>
<feature type="domain" description="DNA2/NAM7 helicase-like C-terminal" evidence="8">
    <location>
        <begin position="851"/>
        <end position="1059"/>
    </location>
</feature>
<dbReference type="Proteomes" id="UP000184063">
    <property type="component" value="Unassembled WGS sequence"/>
</dbReference>
<keyword evidence="3" id="KW-0378">Hydrolase</keyword>
<evidence type="ECO:0000256" key="2">
    <source>
        <dbReference type="ARBA" id="ARBA00022741"/>
    </source>
</evidence>
<dbReference type="GO" id="GO:0005524">
    <property type="term" value="F:ATP binding"/>
    <property type="evidence" value="ECO:0007669"/>
    <property type="project" value="UniProtKB-KW"/>
</dbReference>